<evidence type="ECO:0000313" key="2">
    <source>
        <dbReference type="Proteomes" id="UP001597176"/>
    </source>
</evidence>
<sequence>MAHPCLGEEEALLAQDFKSFFETSKRNGIILSFGGDLSENVLFSLGEVLKLRMIQGETDATIAKRVFSIFVEQAQNIIRYSADKLPGASTPPRGMISAGMIVVGVEKGRFFVVCGNEVPKTDAVILRERLDHIASMSSEELKRYYREKLRQPPDEGSLGGSIGLIEIARRSSAPVEFDFHDLGGERSMFCLKAYI</sequence>
<reference evidence="2" key="1">
    <citation type="journal article" date="2019" name="Int. J. Syst. Evol. Microbiol.">
        <title>The Global Catalogue of Microorganisms (GCM) 10K type strain sequencing project: providing services to taxonomists for standard genome sequencing and annotation.</title>
        <authorList>
            <consortium name="The Broad Institute Genomics Platform"/>
            <consortium name="The Broad Institute Genome Sequencing Center for Infectious Disease"/>
            <person name="Wu L."/>
            <person name="Ma J."/>
        </authorList>
    </citation>
    <scope>NUCLEOTIDE SEQUENCE [LARGE SCALE GENOMIC DNA]</scope>
    <source>
        <strain evidence="2">CCUG 56108</strain>
    </source>
</reference>
<keyword evidence="2" id="KW-1185">Reference proteome</keyword>
<dbReference type="Pfam" id="PF19788">
    <property type="entry name" value="DUF6272"/>
    <property type="match status" value="1"/>
</dbReference>
<dbReference type="EMBL" id="JBHTND010000002">
    <property type="protein sequence ID" value="MFD1300309.1"/>
    <property type="molecule type" value="Genomic_DNA"/>
</dbReference>
<gene>
    <name evidence="1" type="ORF">ACFQ4G_01765</name>
</gene>
<proteinExistence type="predicted"/>
<dbReference type="Proteomes" id="UP001597176">
    <property type="component" value="Unassembled WGS sequence"/>
</dbReference>
<accession>A0ABW3WVL2</accession>
<dbReference type="NCBIfam" id="NF038262">
    <property type="entry name" value="SiaB_fam_kinase"/>
    <property type="match status" value="1"/>
</dbReference>
<organism evidence="1 2">
    <name type="scientific">Methylobacterium marchantiae</name>
    <dbReference type="NCBI Taxonomy" id="600331"/>
    <lineage>
        <taxon>Bacteria</taxon>
        <taxon>Pseudomonadati</taxon>
        <taxon>Pseudomonadota</taxon>
        <taxon>Alphaproteobacteria</taxon>
        <taxon>Hyphomicrobiales</taxon>
        <taxon>Methylobacteriaceae</taxon>
        <taxon>Methylobacterium</taxon>
    </lineage>
</organism>
<evidence type="ECO:0000313" key="1">
    <source>
        <dbReference type="EMBL" id="MFD1300309.1"/>
    </source>
</evidence>
<name>A0ABW3WVL2_9HYPH</name>
<dbReference type="InterPro" id="IPR046239">
    <property type="entry name" value="DUF6272"/>
</dbReference>
<dbReference type="GO" id="GO:0016301">
    <property type="term" value="F:kinase activity"/>
    <property type="evidence" value="ECO:0007669"/>
    <property type="project" value="UniProtKB-KW"/>
</dbReference>
<keyword evidence="1" id="KW-0808">Transferase</keyword>
<keyword evidence="1" id="KW-0418">Kinase</keyword>
<comment type="caution">
    <text evidence="1">The sequence shown here is derived from an EMBL/GenBank/DDBJ whole genome shotgun (WGS) entry which is preliminary data.</text>
</comment>
<protein>
    <submittedName>
        <fullName evidence="1">SiaB family protein kinase</fullName>
    </submittedName>
</protein>
<dbReference type="RefSeq" id="WP_238203053.1">
    <property type="nucleotide sequence ID" value="NZ_JBHTND010000002.1"/>
</dbReference>